<dbReference type="AlphaFoldDB" id="A0A927BUK4"/>
<feature type="chain" id="PRO_5038157041" description="Maltodextrin-binding protein" evidence="6">
    <location>
        <begin position="22"/>
        <end position="460"/>
    </location>
</feature>
<dbReference type="PROSITE" id="PS01037">
    <property type="entry name" value="SBP_BACTERIAL_1"/>
    <property type="match status" value="1"/>
</dbReference>
<sequence length="460" mass="48012">MPALGLLLLVMLLAACGPDRGDSGEGAESGAADNVQTQANGNASGESGNSNHAVAGGGETTNGGTGNSDGNAGGAGEMPEKPAQLTIWADENAESLDHLEAIAEKYTAATGIPVVITPIAMNDQPQALSLDGPAGKGPDLFYQPGIGSLAVQGLVQPIVAGADVLARYTPESLEALSADGELYGLPFVVETYALLYNKALIDKAPQTVAELEQLAAERTDAANDEYGFLYNATDFYFSWAFMGGSGGYIFGERGTGYDIADIGLNKEGTVSGVSLIQSWFDKGYIPRGVTGDIVGGLFNEGKVAAVINGPWAIADHRKQLGDDLAVAPLPTLPDGTHPQSFIGVKGWMLSAFSEQPEWASDLAAYLTNAESTMAWFEGTGETPPNVEVLRDPKLTGDPLVAGFSEQIAYGKPFPNVPELSHVWEPMANALVFASEGEDVQEVLDEAVGQIEDRIKMAGAQ</sequence>
<dbReference type="Proteomes" id="UP000621560">
    <property type="component" value="Unassembled WGS sequence"/>
</dbReference>
<comment type="similarity">
    <text evidence="1 6">Belongs to the bacterial solute-binding protein 1 family.</text>
</comment>
<comment type="subcellular location">
    <subcellularLocation>
        <location evidence="6">Cell membrane</location>
        <topology evidence="6">Lipid-anchor</topology>
    </subcellularLocation>
</comment>
<name>A0A927BUK4_9BACL</name>
<dbReference type="GO" id="GO:0015768">
    <property type="term" value="P:maltose transport"/>
    <property type="evidence" value="ECO:0007669"/>
    <property type="project" value="TreeGrafter"/>
</dbReference>
<feature type="region of interest" description="Disordered" evidence="7">
    <location>
        <begin position="37"/>
        <end position="79"/>
    </location>
</feature>
<keyword evidence="6" id="KW-1003">Cell membrane</keyword>
<dbReference type="PANTHER" id="PTHR30061">
    <property type="entry name" value="MALTOSE-BINDING PERIPLASMIC PROTEIN"/>
    <property type="match status" value="1"/>
</dbReference>
<evidence type="ECO:0000256" key="7">
    <source>
        <dbReference type="SAM" id="MobiDB-lite"/>
    </source>
</evidence>
<reference evidence="8" key="1">
    <citation type="submission" date="2020-09" db="EMBL/GenBank/DDBJ databases">
        <title>A novel bacterium of genus Paenibacillus, isolated from South China Sea.</title>
        <authorList>
            <person name="Huang H."/>
            <person name="Mo K."/>
            <person name="Hu Y."/>
        </authorList>
    </citation>
    <scope>NUCLEOTIDE SEQUENCE</scope>
    <source>
        <strain evidence="8">IB182496</strain>
    </source>
</reference>
<keyword evidence="9" id="KW-1185">Reference proteome</keyword>
<dbReference type="EMBL" id="JACXIZ010000032">
    <property type="protein sequence ID" value="MBD2847107.1"/>
    <property type="molecule type" value="Genomic_DNA"/>
</dbReference>
<dbReference type="InterPro" id="IPR006060">
    <property type="entry name" value="Maltose/Cyclodextrin-bd"/>
</dbReference>
<keyword evidence="6" id="KW-0472">Membrane</keyword>
<dbReference type="GO" id="GO:1901982">
    <property type="term" value="F:maltose binding"/>
    <property type="evidence" value="ECO:0007669"/>
    <property type="project" value="TreeGrafter"/>
</dbReference>
<evidence type="ECO:0000256" key="3">
    <source>
        <dbReference type="ARBA" id="ARBA00022597"/>
    </source>
</evidence>
<keyword evidence="2 6" id="KW-0813">Transport</keyword>
<feature type="signal peptide" evidence="6">
    <location>
        <begin position="1"/>
        <end position="21"/>
    </location>
</feature>
<evidence type="ECO:0000256" key="5">
    <source>
        <dbReference type="ARBA" id="ARBA00030303"/>
    </source>
</evidence>
<dbReference type="InterPro" id="IPR006061">
    <property type="entry name" value="SBP_1_CS"/>
</dbReference>
<accession>A0A927BUK4</accession>
<evidence type="ECO:0000313" key="8">
    <source>
        <dbReference type="EMBL" id="MBD2847107.1"/>
    </source>
</evidence>
<dbReference type="SUPFAM" id="SSF53850">
    <property type="entry name" value="Periplasmic binding protein-like II"/>
    <property type="match status" value="1"/>
</dbReference>
<gene>
    <name evidence="8" type="ORF">IDH44_18060</name>
</gene>
<dbReference type="GO" id="GO:0055052">
    <property type="term" value="C:ATP-binding cassette (ABC) transporter complex, substrate-binding subunit-containing"/>
    <property type="evidence" value="ECO:0007669"/>
    <property type="project" value="TreeGrafter"/>
</dbReference>
<keyword evidence="4 6" id="KW-0732">Signal</keyword>
<keyword evidence="6" id="KW-0449">Lipoprotein</keyword>
<evidence type="ECO:0000256" key="2">
    <source>
        <dbReference type="ARBA" id="ARBA00022448"/>
    </source>
</evidence>
<dbReference type="PRINTS" id="PR00181">
    <property type="entry name" value="MALTOSEBP"/>
</dbReference>
<feature type="compositionally biased region" description="Low complexity" evidence="7">
    <location>
        <begin position="37"/>
        <end position="53"/>
    </location>
</feature>
<comment type="caution">
    <text evidence="8">The sequence shown here is derived from an EMBL/GenBank/DDBJ whole genome shotgun (WGS) entry which is preliminary data.</text>
</comment>
<dbReference type="InterPro" id="IPR006059">
    <property type="entry name" value="SBP"/>
</dbReference>
<proteinExistence type="inferred from homology"/>
<evidence type="ECO:0000256" key="1">
    <source>
        <dbReference type="ARBA" id="ARBA00008520"/>
    </source>
</evidence>
<dbReference type="GO" id="GO:0042956">
    <property type="term" value="P:maltodextrin transmembrane transport"/>
    <property type="evidence" value="ECO:0007669"/>
    <property type="project" value="TreeGrafter"/>
</dbReference>
<dbReference type="Gene3D" id="3.40.190.10">
    <property type="entry name" value="Periplasmic binding protein-like II"/>
    <property type="match status" value="2"/>
</dbReference>
<feature type="compositionally biased region" description="Gly residues" evidence="7">
    <location>
        <begin position="55"/>
        <end position="76"/>
    </location>
</feature>
<evidence type="ECO:0000313" key="9">
    <source>
        <dbReference type="Proteomes" id="UP000621560"/>
    </source>
</evidence>
<evidence type="ECO:0000256" key="4">
    <source>
        <dbReference type="ARBA" id="ARBA00022729"/>
    </source>
</evidence>
<organism evidence="8 9">
    <name type="scientific">Paenibacillus sabuli</name>
    <dbReference type="NCBI Taxonomy" id="2772509"/>
    <lineage>
        <taxon>Bacteria</taxon>
        <taxon>Bacillati</taxon>
        <taxon>Bacillota</taxon>
        <taxon>Bacilli</taxon>
        <taxon>Bacillales</taxon>
        <taxon>Paenibacillaceae</taxon>
        <taxon>Paenibacillus</taxon>
    </lineage>
</organism>
<evidence type="ECO:0000256" key="6">
    <source>
        <dbReference type="RuleBase" id="RU365005"/>
    </source>
</evidence>
<dbReference type="Pfam" id="PF13416">
    <property type="entry name" value="SBP_bac_8"/>
    <property type="match status" value="1"/>
</dbReference>
<dbReference type="PANTHER" id="PTHR30061:SF50">
    <property type="entry name" value="MALTOSE_MALTODEXTRIN-BINDING PERIPLASMIC PROTEIN"/>
    <property type="match status" value="1"/>
</dbReference>
<dbReference type="GO" id="GO:0015144">
    <property type="term" value="F:carbohydrate transmembrane transporter activity"/>
    <property type="evidence" value="ECO:0007669"/>
    <property type="project" value="InterPro"/>
</dbReference>
<protein>
    <recommendedName>
        <fullName evidence="5 6">Maltodextrin-binding protein</fullName>
    </recommendedName>
</protein>
<keyword evidence="3 6" id="KW-0762">Sugar transport</keyword>